<dbReference type="SUPFAM" id="SSF56784">
    <property type="entry name" value="HAD-like"/>
    <property type="match status" value="1"/>
</dbReference>
<dbReference type="InterPro" id="IPR004274">
    <property type="entry name" value="FCP1_dom"/>
</dbReference>
<dbReference type="InterPro" id="IPR011948">
    <property type="entry name" value="Dullard_phosphatase"/>
</dbReference>
<organism evidence="4 5">
    <name type="scientific">Alligator mississippiensis</name>
    <name type="common">American alligator</name>
    <dbReference type="NCBI Taxonomy" id="8496"/>
    <lineage>
        <taxon>Eukaryota</taxon>
        <taxon>Metazoa</taxon>
        <taxon>Chordata</taxon>
        <taxon>Craniata</taxon>
        <taxon>Vertebrata</taxon>
        <taxon>Euteleostomi</taxon>
        <taxon>Archelosauria</taxon>
        <taxon>Archosauria</taxon>
        <taxon>Crocodylia</taxon>
        <taxon>Alligatoridae</taxon>
        <taxon>Alligatorinae</taxon>
        <taxon>Alligator</taxon>
    </lineage>
</organism>
<dbReference type="AlphaFoldDB" id="A0A151N164"/>
<dbReference type="GO" id="GO:0004721">
    <property type="term" value="F:phosphoprotein phosphatase activity"/>
    <property type="evidence" value="ECO:0007669"/>
    <property type="project" value="UniProtKB-KW"/>
</dbReference>
<dbReference type="InterPro" id="IPR023214">
    <property type="entry name" value="HAD_sf"/>
</dbReference>
<dbReference type="InterPro" id="IPR050365">
    <property type="entry name" value="TIM50"/>
</dbReference>
<dbReference type="Proteomes" id="UP000050525">
    <property type="component" value="Unassembled WGS sequence"/>
</dbReference>
<evidence type="ECO:0000259" key="3">
    <source>
        <dbReference type="PROSITE" id="PS50969"/>
    </source>
</evidence>
<sequence>MLLRSGKITPRVKRPQRRRGSGADLGDVEPLAAETSTPQRARSRGRGPPEEGAREPVTPAKGRVARVHFDLDPSSPDNASLPPRRVDGPASPHAPPASEGLYFGGLLPPQPDDPDAVGLCFPKGLPSVSSPRPPRKEVPIKTRSTPESTLVLELEGTLVCCSLIPDRLPDADCTFPADFQGDRYQVHMKLRPHVQEFLETLFKAYEIFVFTTAKLDYTERILEVLDPQKKLIRHRLYQEDCLCVRGHYLKDLAMLERDLAKTVALDHSLQAYPYQVSNRVPISSWHGDPQDQELLRLIPVLEKLSQASDVRPEIRRRYRLCRLLAED</sequence>
<evidence type="ECO:0000256" key="2">
    <source>
        <dbReference type="SAM" id="MobiDB-lite"/>
    </source>
</evidence>
<gene>
    <name evidence="4" type="ORF">Y1Q_0012735</name>
</gene>
<dbReference type="CDD" id="cd07521">
    <property type="entry name" value="HAD_FCP1-like"/>
    <property type="match status" value="1"/>
</dbReference>
<comment type="caution">
    <text evidence="4">The sequence shown here is derived from an EMBL/GenBank/DDBJ whole genome shotgun (WGS) entry which is preliminary data.</text>
</comment>
<dbReference type="SMART" id="SM00577">
    <property type="entry name" value="CPDc"/>
    <property type="match status" value="1"/>
</dbReference>
<evidence type="ECO:0000313" key="4">
    <source>
        <dbReference type="EMBL" id="KYO30467.1"/>
    </source>
</evidence>
<dbReference type="InterPro" id="IPR036412">
    <property type="entry name" value="HAD-like_sf"/>
</dbReference>
<feature type="region of interest" description="Disordered" evidence="2">
    <location>
        <begin position="1"/>
        <end position="107"/>
    </location>
</feature>
<feature type="region of interest" description="Disordered" evidence="2">
    <location>
        <begin position="122"/>
        <end position="144"/>
    </location>
</feature>
<feature type="domain" description="FCP1 homology" evidence="3">
    <location>
        <begin position="143"/>
        <end position="304"/>
    </location>
</feature>
<dbReference type="EMBL" id="AKHW03004160">
    <property type="protein sequence ID" value="KYO30467.1"/>
    <property type="molecule type" value="Genomic_DNA"/>
</dbReference>
<dbReference type="Gene3D" id="3.40.50.1000">
    <property type="entry name" value="HAD superfamily/HAD-like"/>
    <property type="match status" value="1"/>
</dbReference>
<protein>
    <recommendedName>
        <fullName evidence="3">FCP1 homology domain-containing protein</fullName>
    </recommendedName>
</protein>
<evidence type="ECO:0000256" key="1">
    <source>
        <dbReference type="ARBA" id="ARBA00022912"/>
    </source>
</evidence>
<dbReference type="FunFam" id="3.40.50.1000:FF:000093">
    <property type="entry name" value="NLI interacting factor-like phosphatase family protein"/>
    <property type="match status" value="1"/>
</dbReference>
<evidence type="ECO:0000313" key="5">
    <source>
        <dbReference type="Proteomes" id="UP000050525"/>
    </source>
</evidence>
<dbReference type="PROSITE" id="PS50969">
    <property type="entry name" value="FCP1"/>
    <property type="match status" value="1"/>
</dbReference>
<proteinExistence type="predicted"/>
<keyword evidence="5" id="KW-1185">Reference proteome</keyword>
<reference evidence="4 5" key="1">
    <citation type="journal article" date="2012" name="Genome Biol.">
        <title>Sequencing three crocodilian genomes to illuminate the evolution of archosaurs and amniotes.</title>
        <authorList>
            <person name="St John J.A."/>
            <person name="Braun E.L."/>
            <person name="Isberg S.R."/>
            <person name="Miles L.G."/>
            <person name="Chong A.Y."/>
            <person name="Gongora J."/>
            <person name="Dalzell P."/>
            <person name="Moran C."/>
            <person name="Bed'hom B."/>
            <person name="Abzhanov A."/>
            <person name="Burgess S.C."/>
            <person name="Cooksey A.M."/>
            <person name="Castoe T.A."/>
            <person name="Crawford N.G."/>
            <person name="Densmore L.D."/>
            <person name="Drew J.C."/>
            <person name="Edwards S.V."/>
            <person name="Faircloth B.C."/>
            <person name="Fujita M.K."/>
            <person name="Greenwold M.J."/>
            <person name="Hoffmann F.G."/>
            <person name="Howard J.M."/>
            <person name="Iguchi T."/>
            <person name="Janes D.E."/>
            <person name="Khan S.Y."/>
            <person name="Kohno S."/>
            <person name="de Koning A.J."/>
            <person name="Lance S.L."/>
            <person name="McCarthy F.M."/>
            <person name="McCormack J.E."/>
            <person name="Merchant M.E."/>
            <person name="Peterson D.G."/>
            <person name="Pollock D.D."/>
            <person name="Pourmand N."/>
            <person name="Raney B.J."/>
            <person name="Roessler K.A."/>
            <person name="Sanford J.R."/>
            <person name="Sawyer R.H."/>
            <person name="Schmidt C.J."/>
            <person name="Triplett E.W."/>
            <person name="Tuberville T.D."/>
            <person name="Venegas-Anaya M."/>
            <person name="Howard J.T."/>
            <person name="Jarvis E.D."/>
            <person name="Guillette L.J.Jr."/>
            <person name="Glenn T.C."/>
            <person name="Green R.E."/>
            <person name="Ray D.A."/>
        </authorList>
    </citation>
    <scope>NUCLEOTIDE SEQUENCE [LARGE SCALE GENOMIC DNA]</scope>
    <source>
        <strain evidence="4">KSC_2009_1</strain>
    </source>
</reference>
<dbReference type="Pfam" id="PF03031">
    <property type="entry name" value="NIF"/>
    <property type="match status" value="1"/>
</dbReference>
<dbReference type="NCBIfam" id="TIGR02251">
    <property type="entry name" value="HIF-SF_euk"/>
    <property type="match status" value="1"/>
</dbReference>
<name>A0A151N164_ALLMI</name>
<feature type="compositionally biased region" description="Basic residues" evidence="2">
    <location>
        <begin position="10"/>
        <end position="20"/>
    </location>
</feature>
<accession>A0A151N164</accession>
<dbReference type="PANTHER" id="PTHR12210">
    <property type="entry name" value="DULLARD PROTEIN PHOSPHATASE"/>
    <property type="match status" value="1"/>
</dbReference>
<keyword evidence="1" id="KW-0378">Hydrolase</keyword>
<keyword evidence="1" id="KW-0904">Protein phosphatase</keyword>
<dbReference type="STRING" id="8496.A0A151N164"/>